<keyword evidence="3" id="KW-1185">Reference proteome</keyword>
<dbReference type="CDD" id="cd04080">
    <property type="entry name" value="CBM6_cellulase-like"/>
    <property type="match status" value="1"/>
</dbReference>
<dbReference type="RefSeq" id="WP_146849479.1">
    <property type="nucleotide sequence ID" value="NZ_VORV01000048.1"/>
</dbReference>
<sequence length="222" mass="23233">GAYNLDARVASPEAGGTFHIECNGIDVTGPINIPATGGWGSWTSVNKTGINLPAGTHILRYVIDNYGENEYFGNLNSMHFSLPNEAPKVTITAPSTNSQFIQGNNISITSVATDTDGTIAKVDFYNGTSLLGTDTTAPYSFDWNNLPIGNFSITAKATDNKGAATVSSPVVISVTEKANEAPKVTITAPGTNSQFVQGDNISITSVATDTDGTIAKVDFYNG</sequence>
<evidence type="ECO:0000313" key="3">
    <source>
        <dbReference type="Proteomes" id="UP000321927"/>
    </source>
</evidence>
<protein>
    <submittedName>
        <fullName evidence="2">Carbohydrate-binding protein</fullName>
    </submittedName>
</protein>
<dbReference type="Proteomes" id="UP000321927">
    <property type="component" value="Unassembled WGS sequence"/>
</dbReference>
<feature type="non-terminal residue" evidence="2">
    <location>
        <position position="222"/>
    </location>
</feature>
<dbReference type="Gene3D" id="2.60.120.260">
    <property type="entry name" value="Galactose-binding domain-like"/>
    <property type="match status" value="1"/>
</dbReference>
<dbReference type="SUPFAM" id="SSF49785">
    <property type="entry name" value="Galactose-binding domain-like"/>
    <property type="match status" value="1"/>
</dbReference>
<evidence type="ECO:0000259" key="1">
    <source>
        <dbReference type="PROSITE" id="PS51175"/>
    </source>
</evidence>
<dbReference type="InterPro" id="IPR013783">
    <property type="entry name" value="Ig-like_fold"/>
</dbReference>
<dbReference type="EMBL" id="VORV01000048">
    <property type="protein sequence ID" value="TXD75210.1"/>
    <property type="molecule type" value="Genomic_DNA"/>
</dbReference>
<dbReference type="Gene3D" id="2.60.40.10">
    <property type="entry name" value="Immunoglobulins"/>
    <property type="match status" value="2"/>
</dbReference>
<comment type="caution">
    <text evidence="2">The sequence shown here is derived from an EMBL/GenBank/DDBJ whole genome shotgun (WGS) entry which is preliminary data.</text>
</comment>
<feature type="non-terminal residue" evidence="2">
    <location>
        <position position="1"/>
    </location>
</feature>
<name>A0ABY3HJ28_9BACT</name>
<dbReference type="PROSITE" id="PS51175">
    <property type="entry name" value="CBM6"/>
    <property type="match status" value="1"/>
</dbReference>
<reference evidence="2 3" key="1">
    <citation type="submission" date="2019-08" db="EMBL/GenBank/DDBJ databases">
        <title>Genome of Algoriphagus ratkowskyi IC026.</title>
        <authorList>
            <person name="Bowman J.P."/>
        </authorList>
    </citation>
    <scope>NUCLEOTIDE SEQUENCE [LARGE SCALE GENOMIC DNA]</scope>
    <source>
        <strain evidence="2 3">IC026</strain>
    </source>
</reference>
<dbReference type="Pfam" id="PF03422">
    <property type="entry name" value="CBM_6"/>
    <property type="match status" value="1"/>
</dbReference>
<organism evidence="2 3">
    <name type="scientific">Algoriphagus ratkowskyi</name>
    <dbReference type="NCBI Taxonomy" id="57028"/>
    <lineage>
        <taxon>Bacteria</taxon>
        <taxon>Pseudomonadati</taxon>
        <taxon>Bacteroidota</taxon>
        <taxon>Cytophagia</taxon>
        <taxon>Cytophagales</taxon>
        <taxon>Cyclobacteriaceae</taxon>
        <taxon>Algoriphagus</taxon>
    </lineage>
</organism>
<gene>
    <name evidence="2" type="ORF">ESW18_21015</name>
</gene>
<dbReference type="Pfam" id="PF17957">
    <property type="entry name" value="Big_7"/>
    <property type="match status" value="2"/>
</dbReference>
<evidence type="ECO:0000313" key="2">
    <source>
        <dbReference type="EMBL" id="TXD75210.1"/>
    </source>
</evidence>
<dbReference type="InterPro" id="IPR005084">
    <property type="entry name" value="CBM6"/>
</dbReference>
<dbReference type="InterPro" id="IPR008979">
    <property type="entry name" value="Galactose-bd-like_sf"/>
</dbReference>
<proteinExistence type="predicted"/>
<accession>A0ABY3HJ28</accession>
<feature type="domain" description="CBM6" evidence="1">
    <location>
        <begin position="1"/>
        <end position="81"/>
    </location>
</feature>